<evidence type="ECO:0000313" key="2">
    <source>
        <dbReference type="Proteomes" id="UP001172386"/>
    </source>
</evidence>
<proteinExistence type="predicted"/>
<evidence type="ECO:0000313" key="1">
    <source>
        <dbReference type="EMBL" id="KAJ9656279.1"/>
    </source>
</evidence>
<accession>A0ACC3A6R3</accession>
<gene>
    <name evidence="1" type="ORF">H2198_005054</name>
</gene>
<protein>
    <submittedName>
        <fullName evidence="1">Uncharacterized protein</fullName>
    </submittedName>
</protein>
<organism evidence="1 2">
    <name type="scientific">Neophaeococcomyces mojaviensis</name>
    <dbReference type="NCBI Taxonomy" id="3383035"/>
    <lineage>
        <taxon>Eukaryota</taxon>
        <taxon>Fungi</taxon>
        <taxon>Dikarya</taxon>
        <taxon>Ascomycota</taxon>
        <taxon>Pezizomycotina</taxon>
        <taxon>Eurotiomycetes</taxon>
        <taxon>Chaetothyriomycetidae</taxon>
        <taxon>Chaetothyriales</taxon>
        <taxon>Chaetothyriales incertae sedis</taxon>
        <taxon>Neophaeococcomyces</taxon>
    </lineage>
</organism>
<dbReference type="Proteomes" id="UP001172386">
    <property type="component" value="Unassembled WGS sequence"/>
</dbReference>
<comment type="caution">
    <text evidence="1">The sequence shown here is derived from an EMBL/GenBank/DDBJ whole genome shotgun (WGS) entry which is preliminary data.</text>
</comment>
<name>A0ACC3A6R3_9EURO</name>
<keyword evidence="2" id="KW-1185">Reference proteome</keyword>
<dbReference type="EMBL" id="JAPDRQ010000080">
    <property type="protein sequence ID" value="KAJ9656279.1"/>
    <property type="molecule type" value="Genomic_DNA"/>
</dbReference>
<reference evidence="1" key="1">
    <citation type="submission" date="2022-10" db="EMBL/GenBank/DDBJ databases">
        <title>Culturing micro-colonial fungi from biological soil crusts in the Mojave desert and describing Neophaeococcomyces mojavensis, and introducing the new genera and species Taxawa tesnikishii.</title>
        <authorList>
            <person name="Kurbessoian T."/>
            <person name="Stajich J.E."/>
        </authorList>
    </citation>
    <scope>NUCLEOTIDE SEQUENCE</scope>
    <source>
        <strain evidence="1">JES_112</strain>
    </source>
</reference>
<sequence>MSPIDVYAIALAGVLGALILFKAVTSCKHALRHRRLFSIVNILSGNVFSSERWPSCTWSTVIWQLLLISSNSLLIFLRMTDPKSAARDAGKVALLDMAVFYLGHHLSSVADLLGVSLRTMKSIHRNMTLPFVLTVTFHLVVLRPSRPVFTTPLSQQLYGVIASLAVATLLLTCIRPIRRRWYEVFLRNHQILAIVILYMIWAHTSVSVDATTRYALLSIVGVFGMACIGQFLRMLATYRLFLHGLPRAQVAVKSNIIRVTVDIPTVLEVHPGQYVNVCVPAVSMLSLLQSHPFVIVSARRRENRSILDLVVEARCGWTSTLYSQIRDRSHADDRPAIDKRSYRCFFSGPHGQRRSINEYGVVVLVASGWGVIGLLPYVQGLVEGYNTFTTKARRIHLIWQLQHSDDGRPIEDLLDEALYEDTILRVSAYYRTGELDANQRSPGRRKWIKGNAEWQRLIGQELDRARGVPTDPVQSLAQEAVATSDWRAFSREHPRVLVLEHPTKLIKRCALDYDVVYVRTANKMLSHYQTLDILSIHRIGMDIPPPDSRPLPSWVPDWSEGDTCEAFIWRNIHPDFPQEQRAHYRASGNSRYDEFRRNGDRILKVEGWKVDEVLCTGPVMNPRYDHAVIDDIAAQMSDVLTTQETFISWEVVAGLHISQAYVTGEPRWAAYKATLLGGCFFEDEDNNVAAMFGLWRMSLVPFQILHLLRLNKVWVFKTIFYCVAVSTWFMQPVFWFFPFLGQLMDGLFPALQAFPKASDAHTA</sequence>